<feature type="domain" description="CHK kinase-like" evidence="2">
    <location>
        <begin position="144"/>
        <end position="319"/>
    </location>
</feature>
<dbReference type="PANTHER" id="PTHR23020">
    <property type="entry name" value="UNCHARACTERIZED NUCLEAR HORMONE RECEPTOR-RELATED"/>
    <property type="match status" value="1"/>
</dbReference>
<dbReference type="SUPFAM" id="SSF56112">
    <property type="entry name" value="Protein kinase-like (PK-like)"/>
    <property type="match status" value="1"/>
</dbReference>
<organism evidence="3 4">
    <name type="scientific">Oesophagostomum dentatum</name>
    <name type="common">Nodular worm</name>
    <dbReference type="NCBI Taxonomy" id="61180"/>
    <lineage>
        <taxon>Eukaryota</taxon>
        <taxon>Metazoa</taxon>
        <taxon>Ecdysozoa</taxon>
        <taxon>Nematoda</taxon>
        <taxon>Chromadorea</taxon>
        <taxon>Rhabditida</taxon>
        <taxon>Rhabditina</taxon>
        <taxon>Rhabditomorpha</taxon>
        <taxon>Strongyloidea</taxon>
        <taxon>Strongylidae</taxon>
        <taxon>Oesophagostomum</taxon>
    </lineage>
</organism>
<dbReference type="InterPro" id="IPR011009">
    <property type="entry name" value="Kinase-like_dom_sf"/>
</dbReference>
<dbReference type="InterPro" id="IPR004119">
    <property type="entry name" value="EcKL"/>
</dbReference>
<sequence length="335" mass="38374">MLKSACNFSDGTTDQDSEENQDYLCGTDVSLQWLLQILLDKFNHELTEEPQWIVERLNRPKWDEPATSTVLRVTFGWEEEHMPRSVIVKTPASKDIRDDEVAKYHYVMFKRECNIYDWTKNHRSLPSPAIYHIKRHAKDYNNVVVMEDASERGVQQDANKGLSVDAVRDLLRRLATLHTVSMKVNGWTTMVSDLPNSYYSSLVSNFNEMMNFFEHQDVDHSRFVETAKYFSSDYLKLTSTEAAALFPPKVFVHGEPYASNVFLLNDTDDKVGCVIDWTGGHAGCYGEDIAKAICWNLSMKVTATKNKADIEPMIERAKGLIQNAYTMSKLDEESI</sequence>
<dbReference type="InterPro" id="IPR015897">
    <property type="entry name" value="CHK_kinase-like"/>
</dbReference>
<evidence type="ECO:0000259" key="2">
    <source>
        <dbReference type="SMART" id="SM00587"/>
    </source>
</evidence>
<dbReference type="AlphaFoldDB" id="A0A0B1T9Q4"/>
<name>A0A0B1T9Q4_OESDE</name>
<dbReference type="InterPro" id="IPR052961">
    <property type="entry name" value="Oxido-Kinase-like_Enzymes"/>
</dbReference>
<accession>A0A0B1T9Q4</accession>
<dbReference type="SMART" id="SM00587">
    <property type="entry name" value="CHK"/>
    <property type="match status" value="1"/>
</dbReference>
<protein>
    <recommendedName>
        <fullName evidence="2">CHK kinase-like domain-containing protein</fullName>
    </recommendedName>
</protein>
<dbReference type="Gene3D" id="3.90.1200.10">
    <property type="match status" value="1"/>
</dbReference>
<proteinExistence type="predicted"/>
<gene>
    <name evidence="3" type="ORF">OESDEN_05782</name>
</gene>
<evidence type="ECO:0000313" key="4">
    <source>
        <dbReference type="Proteomes" id="UP000053660"/>
    </source>
</evidence>
<dbReference type="Pfam" id="PF02958">
    <property type="entry name" value="EcKL"/>
    <property type="match status" value="1"/>
</dbReference>
<keyword evidence="4" id="KW-1185">Reference proteome</keyword>
<dbReference type="Proteomes" id="UP000053660">
    <property type="component" value="Unassembled WGS sequence"/>
</dbReference>
<dbReference type="OrthoDB" id="5850486at2759"/>
<feature type="compositionally biased region" description="Polar residues" evidence="1">
    <location>
        <begin position="1"/>
        <end position="12"/>
    </location>
</feature>
<evidence type="ECO:0000313" key="3">
    <source>
        <dbReference type="EMBL" id="KHJ94288.1"/>
    </source>
</evidence>
<reference evidence="3 4" key="1">
    <citation type="submission" date="2014-03" db="EMBL/GenBank/DDBJ databases">
        <title>Draft genome of the hookworm Oesophagostomum dentatum.</title>
        <authorList>
            <person name="Mitreva M."/>
        </authorList>
    </citation>
    <scope>NUCLEOTIDE SEQUENCE [LARGE SCALE GENOMIC DNA]</scope>
    <source>
        <strain evidence="3 4">OD-Hann</strain>
    </source>
</reference>
<feature type="region of interest" description="Disordered" evidence="1">
    <location>
        <begin position="1"/>
        <end position="20"/>
    </location>
</feature>
<dbReference type="EMBL" id="KN550387">
    <property type="protein sequence ID" value="KHJ94288.1"/>
    <property type="molecule type" value="Genomic_DNA"/>
</dbReference>
<evidence type="ECO:0000256" key="1">
    <source>
        <dbReference type="SAM" id="MobiDB-lite"/>
    </source>
</evidence>
<dbReference type="PANTHER" id="PTHR23020:SF12">
    <property type="entry name" value="CHK KINASE-LIKE DOMAIN-CONTAINING PROTEIN"/>
    <property type="match status" value="1"/>
</dbReference>